<dbReference type="AlphaFoldDB" id="A0A8D0AKG2"/>
<keyword evidence="2" id="KW-1185">Reference proteome</keyword>
<name>A0A8D0AKG2_SANLU</name>
<reference evidence="1" key="2">
    <citation type="submission" date="2025-09" db="UniProtKB">
        <authorList>
            <consortium name="Ensembl"/>
        </authorList>
    </citation>
    <scope>IDENTIFICATION</scope>
</reference>
<organism evidence="1 2">
    <name type="scientific">Sander lucioperca</name>
    <name type="common">Pike-perch</name>
    <name type="synonym">Perca lucioperca</name>
    <dbReference type="NCBI Taxonomy" id="283035"/>
    <lineage>
        <taxon>Eukaryota</taxon>
        <taxon>Metazoa</taxon>
        <taxon>Chordata</taxon>
        <taxon>Craniata</taxon>
        <taxon>Vertebrata</taxon>
        <taxon>Euteleostomi</taxon>
        <taxon>Actinopterygii</taxon>
        <taxon>Neopterygii</taxon>
        <taxon>Teleostei</taxon>
        <taxon>Neoteleostei</taxon>
        <taxon>Acanthomorphata</taxon>
        <taxon>Eupercaria</taxon>
        <taxon>Perciformes</taxon>
        <taxon>Percoidei</taxon>
        <taxon>Percidae</taxon>
        <taxon>Luciopercinae</taxon>
        <taxon>Sander</taxon>
    </lineage>
</organism>
<dbReference type="Proteomes" id="UP000694568">
    <property type="component" value="Unplaced"/>
</dbReference>
<evidence type="ECO:0000313" key="2">
    <source>
        <dbReference type="Proteomes" id="UP000694568"/>
    </source>
</evidence>
<protein>
    <submittedName>
        <fullName evidence="1">Uncharacterized protein</fullName>
    </submittedName>
</protein>
<dbReference type="Ensembl" id="ENSSLUT00000057894.1">
    <property type="protein sequence ID" value="ENSSLUP00000056251.1"/>
    <property type="gene ID" value="ENSSLUG00000024268.1"/>
</dbReference>
<evidence type="ECO:0000313" key="1">
    <source>
        <dbReference type="Ensembl" id="ENSSLUP00000056251.1"/>
    </source>
</evidence>
<reference evidence="1" key="1">
    <citation type="submission" date="2025-08" db="UniProtKB">
        <authorList>
            <consortium name="Ensembl"/>
        </authorList>
    </citation>
    <scope>IDENTIFICATION</scope>
</reference>
<sequence length="81" mass="9402">MPEEVTVSSITKYYQLGKKYSTSLIFSIQEKNLQGTFTNAPVPAFQKCDLLKIRQTFVKHHTDHHIDFNSVFNFSTSETWT</sequence>
<accession>A0A8D0AKG2</accession>
<proteinExistence type="predicted"/>